<dbReference type="Proteomes" id="UP001148838">
    <property type="component" value="Unassembled WGS sequence"/>
</dbReference>
<organism evidence="2 3">
    <name type="scientific">Periplaneta americana</name>
    <name type="common">American cockroach</name>
    <name type="synonym">Blatta americana</name>
    <dbReference type="NCBI Taxonomy" id="6978"/>
    <lineage>
        <taxon>Eukaryota</taxon>
        <taxon>Metazoa</taxon>
        <taxon>Ecdysozoa</taxon>
        <taxon>Arthropoda</taxon>
        <taxon>Hexapoda</taxon>
        <taxon>Insecta</taxon>
        <taxon>Pterygota</taxon>
        <taxon>Neoptera</taxon>
        <taxon>Polyneoptera</taxon>
        <taxon>Dictyoptera</taxon>
        <taxon>Blattodea</taxon>
        <taxon>Blattoidea</taxon>
        <taxon>Blattidae</taxon>
        <taxon>Blattinae</taxon>
        <taxon>Periplaneta</taxon>
    </lineage>
</organism>
<evidence type="ECO:0000313" key="2">
    <source>
        <dbReference type="EMBL" id="KAJ4444289.1"/>
    </source>
</evidence>
<feature type="transmembrane region" description="Helical" evidence="1">
    <location>
        <begin position="198"/>
        <end position="223"/>
    </location>
</feature>
<dbReference type="EMBL" id="JAJSOF020000011">
    <property type="protein sequence ID" value="KAJ4444289.1"/>
    <property type="molecule type" value="Genomic_DNA"/>
</dbReference>
<comment type="caution">
    <text evidence="2">The sequence shown here is derived from an EMBL/GenBank/DDBJ whole genome shotgun (WGS) entry which is preliminary data.</text>
</comment>
<proteinExistence type="predicted"/>
<name>A0ABQ8TEB7_PERAM</name>
<keyword evidence="1" id="KW-0472">Membrane</keyword>
<reference evidence="2 3" key="1">
    <citation type="journal article" date="2022" name="Allergy">
        <title>Genome assembly and annotation of Periplaneta americana reveal a comprehensive cockroach allergen profile.</title>
        <authorList>
            <person name="Wang L."/>
            <person name="Xiong Q."/>
            <person name="Saelim N."/>
            <person name="Wang L."/>
            <person name="Nong W."/>
            <person name="Wan A.T."/>
            <person name="Shi M."/>
            <person name="Liu X."/>
            <person name="Cao Q."/>
            <person name="Hui J.H.L."/>
            <person name="Sookrung N."/>
            <person name="Leung T.F."/>
            <person name="Tungtrongchitr A."/>
            <person name="Tsui S.K.W."/>
        </authorList>
    </citation>
    <scope>NUCLEOTIDE SEQUENCE [LARGE SCALE GENOMIC DNA]</scope>
    <source>
        <strain evidence="2">PWHHKU_190912</strain>
    </source>
</reference>
<sequence length="265" mass="30727">MDNVVINASYEVYEEVGWVSSDGSTRRADIIIIDRQKDKGVILDPTIRFEMHEQQPQEVPHTRGDGNVIKVITGRDEEEMAGVNLHIEMNCVISQYRRSREDSSLMLAGEFQSLGRAIVKEDEYEEVRWDGIMMAMLIMEIMVMLVMEIMVMLVMEIMVMLVMEIVVMLVMEIMVMLVMEIVVMLVMEIVVMLIMEIVVMLVMEIVAMLVMEIVVMLIMEIVVMMVMEIVVMLIMEIVVMLVMEIVVMVNMEMATVEMEMMWTYR</sequence>
<evidence type="ECO:0000313" key="3">
    <source>
        <dbReference type="Proteomes" id="UP001148838"/>
    </source>
</evidence>
<feature type="transmembrane region" description="Helical" evidence="1">
    <location>
        <begin position="229"/>
        <end position="251"/>
    </location>
</feature>
<gene>
    <name evidence="2" type="ORF">ANN_06081</name>
</gene>
<feature type="transmembrane region" description="Helical" evidence="1">
    <location>
        <begin position="165"/>
        <end position="186"/>
    </location>
</feature>
<protein>
    <submittedName>
        <fullName evidence="2">Uncharacterized protein</fullName>
    </submittedName>
</protein>
<evidence type="ECO:0000256" key="1">
    <source>
        <dbReference type="SAM" id="Phobius"/>
    </source>
</evidence>
<accession>A0ABQ8TEB7</accession>
<keyword evidence="3" id="KW-1185">Reference proteome</keyword>
<feature type="transmembrane region" description="Helical" evidence="1">
    <location>
        <begin position="137"/>
        <end position="159"/>
    </location>
</feature>
<keyword evidence="1" id="KW-0812">Transmembrane</keyword>
<keyword evidence="1" id="KW-1133">Transmembrane helix</keyword>